<dbReference type="AlphaFoldDB" id="A0A834ZPG8"/>
<comment type="caution">
    <text evidence="2">The sequence shown here is derived from an EMBL/GenBank/DDBJ whole genome shotgun (WGS) entry which is preliminary data.</text>
</comment>
<feature type="compositionally biased region" description="Low complexity" evidence="1">
    <location>
        <begin position="339"/>
        <end position="350"/>
    </location>
</feature>
<dbReference type="PANTHER" id="PTHR46929:SF3">
    <property type="entry name" value="MYB_SANT-LIKE DOMAIN-CONTAINING PROTEIN"/>
    <property type="match status" value="1"/>
</dbReference>
<feature type="region of interest" description="Disordered" evidence="1">
    <location>
        <begin position="335"/>
        <end position="370"/>
    </location>
</feature>
<organism evidence="2 3">
    <name type="scientific">Tetracentron sinense</name>
    <name type="common">Spur-leaf</name>
    <dbReference type="NCBI Taxonomy" id="13715"/>
    <lineage>
        <taxon>Eukaryota</taxon>
        <taxon>Viridiplantae</taxon>
        <taxon>Streptophyta</taxon>
        <taxon>Embryophyta</taxon>
        <taxon>Tracheophyta</taxon>
        <taxon>Spermatophyta</taxon>
        <taxon>Magnoliopsida</taxon>
        <taxon>Trochodendrales</taxon>
        <taxon>Trochodendraceae</taxon>
        <taxon>Tetracentron</taxon>
    </lineage>
</organism>
<evidence type="ECO:0000313" key="3">
    <source>
        <dbReference type="Proteomes" id="UP000655225"/>
    </source>
</evidence>
<accession>A0A834ZPG8</accession>
<evidence type="ECO:0000256" key="1">
    <source>
        <dbReference type="SAM" id="MobiDB-lite"/>
    </source>
</evidence>
<name>A0A834ZPG8_TETSI</name>
<dbReference type="OrthoDB" id="9946389at2759"/>
<protein>
    <submittedName>
        <fullName evidence="2">Uncharacterized protein</fullName>
    </submittedName>
</protein>
<keyword evidence="3" id="KW-1185">Reference proteome</keyword>
<reference evidence="2 3" key="1">
    <citation type="submission" date="2020-04" db="EMBL/GenBank/DDBJ databases">
        <title>Plant Genome Project.</title>
        <authorList>
            <person name="Zhang R.-G."/>
        </authorList>
    </citation>
    <scope>NUCLEOTIDE SEQUENCE [LARGE SCALE GENOMIC DNA]</scope>
    <source>
        <strain evidence="2">YNK0</strain>
        <tissue evidence="2">Leaf</tissue>
    </source>
</reference>
<sequence>MKLWVASWCFSGQHRERITRFPKSSLLHSRGPPSSSLCYQSCFNRYSLRYACSIPNAIHSIILCKQRDMLAVVYAVGLKPVKIRFSFHRHFISVLRAIQRLTGDYMKQPGPNDTLLQQSVTQRSFSHYFKDCVGAIDGSYIPAMVKIEDQLRYRTRKGRIAQNVMTAVGFDMKFTYVLAGWEGSARDPKVLKAAVRDTPTKLLIPTGNKGDNGWKPQAYQAVVNAICEKLGISLNKEQSGFGWDDTKKMVTADDSVWDEYLKSHSDARPYRTKSIPDFDSLSLIIANDSANGSGMLSGFDAEHTTNQDDTFSRGTNIEDMRTGLEDLHEWDNPIRNEVPAPSAPLGASSSRLTNEARKKKKTRREGSSDEFSAMNANLRFIAEAINNTTAEVDMEPLMVELEKIPELDEDLVIEVAEYLSSNKKRVNLFYGMNDNLRTRWLLKCLRP</sequence>
<evidence type="ECO:0000313" key="2">
    <source>
        <dbReference type="EMBL" id="KAF8408848.1"/>
    </source>
</evidence>
<proteinExistence type="predicted"/>
<gene>
    <name evidence="2" type="ORF">HHK36_004917</name>
</gene>
<dbReference type="EMBL" id="JABCRI010000003">
    <property type="protein sequence ID" value="KAF8408848.1"/>
    <property type="molecule type" value="Genomic_DNA"/>
</dbReference>
<dbReference type="PANTHER" id="PTHR46929">
    <property type="entry name" value="EXPRESSED PROTEIN"/>
    <property type="match status" value="1"/>
</dbReference>
<dbReference type="Proteomes" id="UP000655225">
    <property type="component" value="Unassembled WGS sequence"/>
</dbReference>